<evidence type="ECO:0000313" key="3">
    <source>
        <dbReference type="EMBL" id="CRK47455.1"/>
    </source>
</evidence>
<evidence type="ECO:0000313" key="4">
    <source>
        <dbReference type="Proteomes" id="UP000045706"/>
    </source>
</evidence>
<gene>
    <name evidence="3" type="ORF">BN1723_007552</name>
</gene>
<proteinExistence type="predicted"/>
<name>A0A0G4NLX1_VERLO</name>
<feature type="compositionally biased region" description="Basic and acidic residues" evidence="1">
    <location>
        <begin position="83"/>
        <end position="95"/>
    </location>
</feature>
<keyword evidence="2" id="KW-0472">Membrane</keyword>
<evidence type="ECO:0000256" key="1">
    <source>
        <dbReference type="SAM" id="MobiDB-lite"/>
    </source>
</evidence>
<keyword evidence="2" id="KW-0812">Transmembrane</keyword>
<dbReference type="EMBL" id="CVQI01036606">
    <property type="protein sequence ID" value="CRK47455.1"/>
    <property type="molecule type" value="Genomic_DNA"/>
</dbReference>
<feature type="region of interest" description="Disordered" evidence="1">
    <location>
        <begin position="52"/>
        <end position="112"/>
    </location>
</feature>
<organism evidence="3 4">
    <name type="scientific">Verticillium longisporum</name>
    <name type="common">Verticillium dahliae var. longisporum</name>
    <dbReference type="NCBI Taxonomy" id="100787"/>
    <lineage>
        <taxon>Eukaryota</taxon>
        <taxon>Fungi</taxon>
        <taxon>Dikarya</taxon>
        <taxon>Ascomycota</taxon>
        <taxon>Pezizomycotina</taxon>
        <taxon>Sordariomycetes</taxon>
        <taxon>Hypocreomycetidae</taxon>
        <taxon>Glomerellales</taxon>
        <taxon>Plectosphaerellaceae</taxon>
        <taxon>Verticillium</taxon>
    </lineage>
</organism>
<dbReference type="Proteomes" id="UP000045706">
    <property type="component" value="Unassembled WGS sequence"/>
</dbReference>
<protein>
    <submittedName>
        <fullName evidence="3">Uncharacterized protein</fullName>
    </submittedName>
</protein>
<keyword evidence="2" id="KW-1133">Transmembrane helix</keyword>
<feature type="compositionally biased region" description="Basic residues" evidence="1">
    <location>
        <begin position="64"/>
        <end position="82"/>
    </location>
</feature>
<feature type="transmembrane region" description="Helical" evidence="2">
    <location>
        <begin position="18"/>
        <end position="37"/>
    </location>
</feature>
<accession>A0A0G4NLX1</accession>
<feature type="compositionally biased region" description="Basic and acidic residues" evidence="1">
    <location>
        <begin position="52"/>
        <end position="63"/>
    </location>
</feature>
<feature type="region of interest" description="Disordered" evidence="1">
    <location>
        <begin position="118"/>
        <end position="137"/>
    </location>
</feature>
<dbReference type="AlphaFoldDB" id="A0A0G4NLX1"/>
<evidence type="ECO:0000256" key="2">
    <source>
        <dbReference type="SAM" id="Phobius"/>
    </source>
</evidence>
<sequence length="137" mass="14971">MLPEAKSYLKEGGYSDQIAGAILMGCFIGGFVGIQAVSRLLHQFMPSHVVDCDHTHDENEHRSRSLSRKTSSRVSNRHAHHKHDSDDANGHDHGHSHGHGYPHANGAAHESTPLLNTLSEEGNHAGQDSGEKPHSHR</sequence>
<reference evidence="4" key="1">
    <citation type="submission" date="2015-05" db="EMBL/GenBank/DDBJ databases">
        <authorList>
            <person name="Fogelqvist Johan"/>
        </authorList>
    </citation>
    <scope>NUCLEOTIDE SEQUENCE [LARGE SCALE GENOMIC DNA]</scope>
</reference>